<organism evidence="2 3">
    <name type="scientific">Bosea lupini</name>
    <dbReference type="NCBI Taxonomy" id="1036779"/>
    <lineage>
        <taxon>Bacteria</taxon>
        <taxon>Pseudomonadati</taxon>
        <taxon>Pseudomonadota</taxon>
        <taxon>Alphaproteobacteria</taxon>
        <taxon>Hyphomicrobiales</taxon>
        <taxon>Boseaceae</taxon>
        <taxon>Bosea</taxon>
    </lineage>
</organism>
<dbReference type="Gene3D" id="1.20.1280.290">
    <property type="match status" value="1"/>
</dbReference>
<evidence type="ECO:0008006" key="4">
    <source>
        <dbReference type="Google" id="ProtNLM"/>
    </source>
</evidence>
<name>A0A1H7PLS2_9HYPH</name>
<dbReference type="RefSeq" id="WP_091833933.1">
    <property type="nucleotide sequence ID" value="NZ_FOAN01000003.1"/>
</dbReference>
<reference evidence="3" key="1">
    <citation type="submission" date="2016-10" db="EMBL/GenBank/DDBJ databases">
        <authorList>
            <person name="Varghese N."/>
            <person name="Submissions S."/>
        </authorList>
    </citation>
    <scope>NUCLEOTIDE SEQUENCE [LARGE SCALE GENOMIC DNA]</scope>
    <source>
        <strain evidence="3">LMG 26383,CCUG 61248,R- 45681</strain>
    </source>
</reference>
<evidence type="ECO:0000313" key="3">
    <source>
        <dbReference type="Proteomes" id="UP000199664"/>
    </source>
</evidence>
<keyword evidence="1" id="KW-0472">Membrane</keyword>
<gene>
    <name evidence="2" type="ORF">SAMN04515666_103525</name>
</gene>
<keyword evidence="1" id="KW-1133">Transmembrane helix</keyword>
<sequence length="102" mass="10937">MVTTETAVMLAFLITNLARILAYLPQIIAIARDDGRAKTVSAATWTLFCVSNLCSALYAGCVTGDRAMLVAFAANTVCCAVIVGLLCWKRRMSRPVLGSHRG</sequence>
<keyword evidence="1" id="KW-0812">Transmembrane</keyword>
<feature type="transmembrane region" description="Helical" evidence="1">
    <location>
        <begin position="66"/>
        <end position="88"/>
    </location>
</feature>
<proteinExistence type="predicted"/>
<dbReference type="AlphaFoldDB" id="A0A1H7PLS2"/>
<protein>
    <recommendedName>
        <fullName evidence="4">PQ loop repeat-containing protein</fullName>
    </recommendedName>
</protein>
<keyword evidence="3" id="KW-1185">Reference proteome</keyword>
<dbReference type="STRING" id="1036779.SAMN04515666_103525"/>
<dbReference type="Proteomes" id="UP000199664">
    <property type="component" value="Unassembled WGS sequence"/>
</dbReference>
<evidence type="ECO:0000313" key="2">
    <source>
        <dbReference type="EMBL" id="SEL36428.1"/>
    </source>
</evidence>
<accession>A0A1H7PLS2</accession>
<dbReference type="EMBL" id="FOAN01000003">
    <property type="protein sequence ID" value="SEL36428.1"/>
    <property type="molecule type" value="Genomic_DNA"/>
</dbReference>
<feature type="transmembrane region" description="Helical" evidence="1">
    <location>
        <begin position="6"/>
        <end position="30"/>
    </location>
</feature>
<evidence type="ECO:0000256" key="1">
    <source>
        <dbReference type="SAM" id="Phobius"/>
    </source>
</evidence>